<feature type="domain" description="FAS1" evidence="9">
    <location>
        <begin position="44"/>
        <end position="168"/>
    </location>
</feature>
<dbReference type="PANTHER" id="PTHR32382:SF78">
    <property type="entry name" value="MUCIN-1-LIKE"/>
    <property type="match status" value="1"/>
</dbReference>
<evidence type="ECO:0000256" key="4">
    <source>
        <dbReference type="ARBA" id="ARBA00022622"/>
    </source>
</evidence>
<name>A0A540LTX4_MALBA</name>
<feature type="compositionally biased region" description="Pro residues" evidence="8">
    <location>
        <begin position="17"/>
        <end position="41"/>
    </location>
</feature>
<dbReference type="InterPro" id="IPR033254">
    <property type="entry name" value="Plant_FLA"/>
</dbReference>
<comment type="caution">
    <text evidence="10">The sequence shown here is derived from an EMBL/GenBank/DDBJ whole genome shotgun (WGS) entry which is preliminary data.</text>
</comment>
<evidence type="ECO:0000256" key="1">
    <source>
        <dbReference type="ARBA" id="ARBA00004609"/>
    </source>
</evidence>
<accession>A0A540LTX4</accession>
<keyword evidence="4" id="KW-0336">GPI-anchor</keyword>
<evidence type="ECO:0000256" key="3">
    <source>
        <dbReference type="ARBA" id="ARBA00022475"/>
    </source>
</evidence>
<feature type="compositionally biased region" description="Low complexity" evidence="8">
    <location>
        <begin position="1"/>
        <end position="16"/>
    </location>
</feature>
<evidence type="ECO:0000256" key="5">
    <source>
        <dbReference type="ARBA" id="ARBA00022729"/>
    </source>
</evidence>
<sequence>MPSRLSTSPLSSSPSLSPSPSPFPSPSPSSTPSPSPLPPSSSGPYDITKVLNENSEFNLFSTYLTQTQVANQISERKTMTIFVVNNGVMASLVEKPIEIKKKVLSLHIVMDYYTVQRFHNLPSAQSIRINTLLQVTDNPSGQLGFVNVTNGNSISVVAAAGSNQAMVV</sequence>
<dbReference type="GO" id="GO:0005886">
    <property type="term" value="C:plasma membrane"/>
    <property type="evidence" value="ECO:0007669"/>
    <property type="project" value="UniProtKB-SubCell"/>
</dbReference>
<dbReference type="Pfam" id="PF02469">
    <property type="entry name" value="Fasciclin"/>
    <property type="match status" value="1"/>
</dbReference>
<keyword evidence="6" id="KW-0472">Membrane</keyword>
<protein>
    <recommendedName>
        <fullName evidence="9">FAS1 domain-containing protein</fullName>
    </recommendedName>
</protein>
<proteinExistence type="inferred from homology"/>
<comment type="subcellular location">
    <subcellularLocation>
        <location evidence="1">Cell membrane</location>
        <topology evidence="1">Lipid-anchor</topology>
        <topology evidence="1">GPI-anchor</topology>
    </subcellularLocation>
</comment>
<dbReference type="EMBL" id="VIEB01000470">
    <property type="protein sequence ID" value="TQD89759.1"/>
    <property type="molecule type" value="Genomic_DNA"/>
</dbReference>
<keyword evidence="3" id="KW-1003">Cell membrane</keyword>
<dbReference type="Gene3D" id="2.30.180.10">
    <property type="entry name" value="FAS1 domain"/>
    <property type="match status" value="1"/>
</dbReference>
<evidence type="ECO:0000259" key="9">
    <source>
        <dbReference type="PROSITE" id="PS50213"/>
    </source>
</evidence>
<organism evidence="10 11">
    <name type="scientific">Malus baccata</name>
    <name type="common">Siberian crab apple</name>
    <name type="synonym">Pyrus baccata</name>
    <dbReference type="NCBI Taxonomy" id="106549"/>
    <lineage>
        <taxon>Eukaryota</taxon>
        <taxon>Viridiplantae</taxon>
        <taxon>Streptophyta</taxon>
        <taxon>Embryophyta</taxon>
        <taxon>Tracheophyta</taxon>
        <taxon>Spermatophyta</taxon>
        <taxon>Magnoliopsida</taxon>
        <taxon>eudicotyledons</taxon>
        <taxon>Gunneridae</taxon>
        <taxon>Pentapetalae</taxon>
        <taxon>rosids</taxon>
        <taxon>fabids</taxon>
        <taxon>Rosales</taxon>
        <taxon>Rosaceae</taxon>
        <taxon>Amygdaloideae</taxon>
        <taxon>Maleae</taxon>
        <taxon>Malus</taxon>
    </lineage>
</organism>
<dbReference type="GO" id="GO:0098552">
    <property type="term" value="C:side of membrane"/>
    <property type="evidence" value="ECO:0007669"/>
    <property type="project" value="UniProtKB-KW"/>
</dbReference>
<dbReference type="SUPFAM" id="SSF82153">
    <property type="entry name" value="FAS1 domain"/>
    <property type="match status" value="1"/>
</dbReference>
<evidence type="ECO:0000256" key="2">
    <source>
        <dbReference type="ARBA" id="ARBA00007843"/>
    </source>
</evidence>
<keyword evidence="4" id="KW-0325">Glycoprotein</keyword>
<keyword evidence="7" id="KW-0449">Lipoprotein</keyword>
<evidence type="ECO:0000256" key="7">
    <source>
        <dbReference type="ARBA" id="ARBA00023288"/>
    </source>
</evidence>
<gene>
    <name evidence="10" type="ORF">C1H46_024651</name>
</gene>
<reference evidence="10 11" key="1">
    <citation type="journal article" date="2019" name="G3 (Bethesda)">
        <title>Sequencing of a Wild Apple (Malus baccata) Genome Unravels the Differences Between Cultivated and Wild Apple Species Regarding Disease Resistance and Cold Tolerance.</title>
        <authorList>
            <person name="Chen X."/>
        </authorList>
    </citation>
    <scope>NUCLEOTIDE SEQUENCE [LARGE SCALE GENOMIC DNA]</scope>
    <source>
        <strain evidence="11">cv. Shandingzi</strain>
        <tissue evidence="10">Leaves</tissue>
    </source>
</reference>
<dbReference type="STRING" id="106549.A0A540LTX4"/>
<evidence type="ECO:0000256" key="8">
    <source>
        <dbReference type="SAM" id="MobiDB-lite"/>
    </source>
</evidence>
<comment type="similarity">
    <text evidence="2">Belongs to the fasciclin-like AGP family.</text>
</comment>
<dbReference type="AlphaFoldDB" id="A0A540LTX4"/>
<keyword evidence="5" id="KW-0732">Signal</keyword>
<evidence type="ECO:0000313" key="10">
    <source>
        <dbReference type="EMBL" id="TQD89759.1"/>
    </source>
</evidence>
<evidence type="ECO:0000256" key="6">
    <source>
        <dbReference type="ARBA" id="ARBA00023136"/>
    </source>
</evidence>
<feature type="region of interest" description="Disordered" evidence="8">
    <location>
        <begin position="1"/>
        <end position="46"/>
    </location>
</feature>
<dbReference type="PROSITE" id="PS50213">
    <property type="entry name" value="FAS1"/>
    <property type="match status" value="1"/>
</dbReference>
<dbReference type="Proteomes" id="UP000315295">
    <property type="component" value="Unassembled WGS sequence"/>
</dbReference>
<keyword evidence="11" id="KW-1185">Reference proteome</keyword>
<evidence type="ECO:0000313" key="11">
    <source>
        <dbReference type="Proteomes" id="UP000315295"/>
    </source>
</evidence>
<dbReference type="InterPro" id="IPR000782">
    <property type="entry name" value="FAS1_domain"/>
</dbReference>
<dbReference type="PANTHER" id="PTHR32382">
    <property type="entry name" value="FASCICLIN-LIKE ARABINOGALACTAN PROTEIN"/>
    <property type="match status" value="1"/>
</dbReference>
<dbReference type="InterPro" id="IPR036378">
    <property type="entry name" value="FAS1_dom_sf"/>
</dbReference>